<dbReference type="GO" id="GO:0016747">
    <property type="term" value="F:acyltransferase activity, transferring groups other than amino-acyl groups"/>
    <property type="evidence" value="ECO:0007669"/>
    <property type="project" value="InterPro"/>
</dbReference>
<keyword evidence="2" id="KW-0808">Transferase</keyword>
<accession>A0A0A5FU50</accession>
<keyword evidence="3" id="KW-1185">Reference proteome</keyword>
<dbReference type="eggNOG" id="COG1670">
    <property type="taxonomic scope" value="Bacteria"/>
</dbReference>
<proteinExistence type="predicted"/>
<feature type="domain" description="N-acetyltransferase" evidence="1">
    <location>
        <begin position="7"/>
        <end position="179"/>
    </location>
</feature>
<dbReference type="RefSeq" id="WP_027447349.1">
    <property type="nucleotide sequence ID" value="NZ_AULJ01000059.1"/>
</dbReference>
<dbReference type="Gene3D" id="3.40.630.30">
    <property type="match status" value="1"/>
</dbReference>
<protein>
    <submittedName>
        <fullName evidence="2">Acetyltransferase</fullName>
    </submittedName>
</protein>
<comment type="caution">
    <text evidence="2">The sequence shown here is derived from an EMBL/GenBank/DDBJ whole genome shotgun (WGS) entry which is preliminary data.</text>
</comment>
<evidence type="ECO:0000259" key="1">
    <source>
        <dbReference type="PROSITE" id="PS51186"/>
    </source>
</evidence>
<dbReference type="OrthoDB" id="9795206at2"/>
<organism evidence="2 3">
    <name type="scientific">Pontibacillus marinus BH030004 = DSM 16465</name>
    <dbReference type="NCBI Taxonomy" id="1385511"/>
    <lineage>
        <taxon>Bacteria</taxon>
        <taxon>Bacillati</taxon>
        <taxon>Bacillota</taxon>
        <taxon>Bacilli</taxon>
        <taxon>Bacillales</taxon>
        <taxon>Bacillaceae</taxon>
        <taxon>Pontibacillus</taxon>
    </lineage>
</organism>
<dbReference type="PROSITE" id="PS51186">
    <property type="entry name" value="GNAT"/>
    <property type="match status" value="1"/>
</dbReference>
<evidence type="ECO:0000313" key="3">
    <source>
        <dbReference type="Proteomes" id="UP000030403"/>
    </source>
</evidence>
<evidence type="ECO:0000313" key="2">
    <source>
        <dbReference type="EMBL" id="KGX84311.1"/>
    </source>
</evidence>
<dbReference type="Pfam" id="PF13302">
    <property type="entry name" value="Acetyltransf_3"/>
    <property type="match status" value="1"/>
</dbReference>
<dbReference type="STRING" id="1385511.GCA_000425225_03841"/>
<dbReference type="EMBL" id="AVPF01000059">
    <property type="protein sequence ID" value="KGX84311.1"/>
    <property type="molecule type" value="Genomic_DNA"/>
</dbReference>
<dbReference type="AlphaFoldDB" id="A0A0A5FU50"/>
<dbReference type="CDD" id="cd04301">
    <property type="entry name" value="NAT_SF"/>
    <property type="match status" value="1"/>
</dbReference>
<dbReference type="PANTHER" id="PTHR43415">
    <property type="entry name" value="SPERMIDINE N(1)-ACETYLTRANSFERASE"/>
    <property type="match status" value="1"/>
</dbReference>
<sequence>MLKGNLVELRPVKEDDLRNIHKWNNNEEVTRLGSGTNFAYQINNPHEALKTYYQKNLSEHNLLDHGQVFSVYTSATNEHIGKCDYRDLNFITRTATIGLLIGEKEYWGRGYGQDIIQTLVNHLFNDLNLKRIQLDTWSGNNQAIRLYEKCGFQVEGRLRQNEFVNGTYYDTVLMGLLQEDVQKS</sequence>
<dbReference type="InterPro" id="IPR000182">
    <property type="entry name" value="GNAT_dom"/>
</dbReference>
<dbReference type="SUPFAM" id="SSF55729">
    <property type="entry name" value="Acyl-CoA N-acyltransferases (Nat)"/>
    <property type="match status" value="1"/>
</dbReference>
<dbReference type="Proteomes" id="UP000030403">
    <property type="component" value="Unassembled WGS sequence"/>
</dbReference>
<reference evidence="2 3" key="1">
    <citation type="submission" date="2013-08" db="EMBL/GenBank/DDBJ databases">
        <authorList>
            <person name="Huang J."/>
            <person name="Wang G."/>
        </authorList>
    </citation>
    <scope>NUCLEOTIDE SEQUENCE [LARGE SCALE GENOMIC DNA]</scope>
    <source>
        <strain evidence="2 3">BH030004</strain>
    </source>
</reference>
<dbReference type="PANTHER" id="PTHR43415:SF3">
    <property type="entry name" value="GNAT-FAMILY ACETYLTRANSFERASE"/>
    <property type="match status" value="1"/>
</dbReference>
<gene>
    <name evidence="2" type="ORF">N783_17715</name>
</gene>
<dbReference type="InterPro" id="IPR016181">
    <property type="entry name" value="Acyl_CoA_acyltransferase"/>
</dbReference>
<name>A0A0A5FU50_9BACI</name>